<reference evidence="10" key="1">
    <citation type="journal article" date="2020" name="Stud. Mycol.">
        <title>101 Dothideomycetes genomes: a test case for predicting lifestyles and emergence of pathogens.</title>
        <authorList>
            <person name="Haridas S."/>
            <person name="Albert R."/>
            <person name="Binder M."/>
            <person name="Bloem J."/>
            <person name="Labutti K."/>
            <person name="Salamov A."/>
            <person name="Andreopoulos B."/>
            <person name="Baker S."/>
            <person name="Barry K."/>
            <person name="Bills G."/>
            <person name="Bluhm B."/>
            <person name="Cannon C."/>
            <person name="Castanera R."/>
            <person name="Culley D."/>
            <person name="Daum C."/>
            <person name="Ezra D."/>
            <person name="Gonzalez J."/>
            <person name="Henrissat B."/>
            <person name="Kuo A."/>
            <person name="Liang C."/>
            <person name="Lipzen A."/>
            <person name="Lutzoni F."/>
            <person name="Magnuson J."/>
            <person name="Mondo S."/>
            <person name="Nolan M."/>
            <person name="Ohm R."/>
            <person name="Pangilinan J."/>
            <person name="Park H.-J."/>
            <person name="Ramirez L."/>
            <person name="Alfaro M."/>
            <person name="Sun H."/>
            <person name="Tritt A."/>
            <person name="Yoshinaga Y."/>
            <person name="Zwiers L.-H."/>
            <person name="Turgeon B."/>
            <person name="Goodwin S."/>
            <person name="Spatafora J."/>
            <person name="Crous P."/>
            <person name="Grigoriev I."/>
        </authorList>
    </citation>
    <scope>NUCLEOTIDE SEQUENCE</scope>
    <source>
        <strain evidence="10">CBS 122368</strain>
    </source>
</reference>
<dbReference type="Pfam" id="PF16134">
    <property type="entry name" value="THOC2_N"/>
    <property type="match status" value="1"/>
</dbReference>
<evidence type="ECO:0000256" key="1">
    <source>
        <dbReference type="ARBA" id="ARBA00004123"/>
    </source>
</evidence>
<feature type="compositionally biased region" description="Polar residues" evidence="6">
    <location>
        <begin position="1642"/>
        <end position="1659"/>
    </location>
</feature>
<feature type="region of interest" description="Disordered" evidence="6">
    <location>
        <begin position="1532"/>
        <end position="1557"/>
    </location>
</feature>
<feature type="compositionally biased region" description="Basic and acidic residues" evidence="6">
    <location>
        <begin position="1951"/>
        <end position="1963"/>
    </location>
</feature>
<dbReference type="GO" id="GO:0003729">
    <property type="term" value="F:mRNA binding"/>
    <property type="evidence" value="ECO:0007669"/>
    <property type="project" value="TreeGrafter"/>
</dbReference>
<dbReference type="InterPro" id="IPR021418">
    <property type="entry name" value="THO_THOC2_C"/>
</dbReference>
<dbReference type="GO" id="GO:0006397">
    <property type="term" value="P:mRNA processing"/>
    <property type="evidence" value="ECO:0007669"/>
    <property type="project" value="InterPro"/>
</dbReference>
<feature type="compositionally biased region" description="Basic and acidic residues" evidence="6">
    <location>
        <begin position="1784"/>
        <end position="1879"/>
    </location>
</feature>
<feature type="compositionally biased region" description="Polar residues" evidence="6">
    <location>
        <begin position="23"/>
        <end position="44"/>
    </location>
</feature>
<feature type="compositionally biased region" description="Polar residues" evidence="6">
    <location>
        <begin position="2008"/>
        <end position="2018"/>
    </location>
</feature>
<evidence type="ECO:0000256" key="3">
    <source>
        <dbReference type="ARBA" id="ARBA00019596"/>
    </source>
</evidence>
<keyword evidence="5" id="KW-0175">Coiled coil</keyword>
<evidence type="ECO:0000259" key="8">
    <source>
        <dbReference type="Pfam" id="PF11732"/>
    </source>
</evidence>
<comment type="similarity">
    <text evidence="2">Belongs to the THOC2 family.</text>
</comment>
<dbReference type="Proteomes" id="UP000800094">
    <property type="component" value="Unassembled WGS sequence"/>
</dbReference>
<evidence type="ECO:0000256" key="5">
    <source>
        <dbReference type="SAM" id="Coils"/>
    </source>
</evidence>
<evidence type="ECO:0000259" key="7">
    <source>
        <dbReference type="Pfam" id="PF11262"/>
    </source>
</evidence>
<feature type="domain" description="THO complex subunitTHOC2 N-terminal" evidence="8">
    <location>
        <begin position="846"/>
        <end position="919"/>
    </location>
</feature>
<feature type="compositionally biased region" description="Basic and acidic residues" evidence="6">
    <location>
        <begin position="2077"/>
        <end position="2180"/>
    </location>
</feature>
<dbReference type="GO" id="GO:0006406">
    <property type="term" value="P:mRNA export from nucleus"/>
    <property type="evidence" value="ECO:0007669"/>
    <property type="project" value="InterPro"/>
</dbReference>
<feature type="domain" description="THO complex subunitTHOC2 C-terminal" evidence="7">
    <location>
        <begin position="1217"/>
        <end position="1512"/>
    </location>
</feature>
<feature type="compositionally biased region" description="Polar residues" evidence="6">
    <location>
        <begin position="1589"/>
        <end position="1601"/>
    </location>
</feature>
<dbReference type="InterPro" id="IPR040007">
    <property type="entry name" value="Tho2"/>
</dbReference>
<dbReference type="PANTHER" id="PTHR21597:SF0">
    <property type="entry name" value="THO COMPLEX SUBUNIT 2"/>
    <property type="match status" value="1"/>
</dbReference>
<feature type="compositionally biased region" description="Basic and acidic residues" evidence="6">
    <location>
        <begin position="1682"/>
        <end position="1703"/>
    </location>
</feature>
<feature type="compositionally biased region" description="Basic residues" evidence="6">
    <location>
        <begin position="1"/>
        <end position="10"/>
    </location>
</feature>
<evidence type="ECO:0000259" key="9">
    <source>
        <dbReference type="Pfam" id="PF16134"/>
    </source>
</evidence>
<feature type="domain" description="THO complex subunit 2 N-terminal" evidence="9">
    <location>
        <begin position="118"/>
        <end position="844"/>
    </location>
</feature>
<dbReference type="EMBL" id="ML987191">
    <property type="protein sequence ID" value="KAF2254113.1"/>
    <property type="molecule type" value="Genomic_DNA"/>
</dbReference>
<sequence length="2186" mass="246068">MAPGGKRKRGDARSYAGDDDSSNRPSPHRPQNLTLAQAQQTNSPRGGRRGSRTGGRGGSSAPHSPSVSHASPSAMSPPASAYQASKLVHATPSTPVPSKEQPSTQSATPQVPESNDHLTPERVANWNAAARNAVVQVAITAQRDGDIFNLAVVFHEIIQACMEKCMDPEELGSMVREIVAAPSDDSVDPAATFLDTMSSLTENEEVHAQLRQMLLVTDIDVTKIRSELESSLLTSLELVRPSFSRVAVRKATNALYRQTNYNLLREETEGFSKLITEYFTTVNNERPNGEVVSDTYRRVNGFIGAFDLDVGRVLDVTLDVFANLLVKHGRFFVKYLRASAWWPELQGTDGMEWEEPEVRTLPNWALPESFYWYDTDAEKEEQLQLREQRDQRFWQRVAHLGDRAGIKAFFELGARRITRKLNETENSNAEDKPGSSKQTATQQWTDEWIAQTGTLPPPGNDIAAQLLGFKLRFYASDARDTHDILPDNLIYLAALLIKIGFISLMDLYPHLYPADEDMPAHREKLEKEKKDKEAKRRGKSMNALAMAGALPDDTLPAPAVLRLREAESKPSSKPESGRSTPAKSDDEAKTKLPEPADQKVALLRSLLCIGALPEALFILGRFPWLLDVYPDLHAFVFRLAHHSLNKVYEASRPVPPDKIPCVAKGANTSPIQRLSDFEPRRTLRWAKPDQKDAGDGIDYRFYWEDWANNVPICQDVDDVFRLCNSLLALIGAECGRDIMLMTKLARIGKKSVTQDPSPENLKRWSDFSATFLAPALTFTGQNPGVVNEMWELFRRFDTGTRYTIYSHWFRSTKPALRVAFQEVFDDTRDLLGKISATNTRPMGRAMAKLACACPGVVFQQTLKQGQSYINMIDALVECSRYLTSLGYDCLTWALVNTFITNNKETLQGDGMLIKPWLKNTAIFIGKVYKRFSLMDPTPVLQFITHQLLCPTGELHMLAVLEQIIVSMAGIGLSGALTEARVLSLSAGPSLRAYTLEHHLGDHRHQAKSPARRLIRSLKETGLTPQILIALARQVESYLFREELEGVPDKVVFTNYDNLRSSFAQYLEFLRENLAAEEFDETIPGLVELMSEYHLEASLAFHISRASIALKVDAIRLKELPRNGIATDGDVVMGGVETASAPNGIFHNNPTNTEDVEMIDVGPDTPTGTNEPNAENSSTRNAARGARVSPTLRSNAEIEALAAQLKAALPDKYADHPCLTFFVTFWQLSVKDVYNPNGMELKKQYDDCKTYFNNKASTSSPDRRNFSQAKAEVKKLDEEYEALSKTARLTQSRLQEEMQQWFNGFPMVDQRSDTLHNTLLQDCFLPRLRMSLDDAQFSSTMLFFMHRSGVPGFRTAKLLDQLFNADKLSCIIAMSSEEEAKCFGRFVNDVLRELQRWHDDKDIYLNFAHGEDEPLPGFGRSWNPDRTPSHLISYEDFRHLLYKWHRGLFLAVKHCLQGGQYTELRNTINILKALSPVFPKVDTMAKDLRQIIEQHAKDEDRDDVKVAANSLLYEFKRSAKFWKSEIAFKQGQEAANASSASPKTGSEQSKAPQPQDTTSKKLNVAAATFQPKTPEVNGLPRLALEKNAIDQKQQPPAPTTASAVPRLNGRDTNKSNPTLREPNPPIPTQGRDTPNPKGPTLHSAPSTSIPGRSDNRSALQPTPPGRVAHALPTRPDAQPSRPRPPERTSERQAEYNGHGRHDVRGNPPVNEYGRPDRVADPPRDREASPGRRNRPRTPDRGPGPNSTERRDRPLRDSREYDDRLPRPPPRDVRGPPGRGNNWAESLRDSRDARDSRDYRERDSLREPLREPLREHPREHPRPPPRETPREPPREPFRQPHREPAREPVREPAREALRQSHREPPREPIREAPRDRADARGPPHPPSASLDGRSRMHSSPIVITDERRRDTQSIAHREDRNSLLPPRPPPNASSTGNEGPRLNPERAALINENRGRETSRPDREVPTGPRSGRNDAPVSTRPSRDMFQPSQPRSAAHHTQDPNYGRLNPPTESIPSGPRSTAQATPTAPAAAQPGIHPSRLNQIDVPGAPSGPRGSTRTQPNTLRAINSVLTQNAPPDRPAERPHRRSEKPGRERSKSPDRRSDALERRPDASDRRQDAPERRPDERERERSSRDRRDRRDRDRDRDRDSRREEREREERRESSGRKRTRDPMDQGSHGDQKRSRRSN</sequence>
<evidence type="ECO:0000313" key="11">
    <source>
        <dbReference type="Proteomes" id="UP000800094"/>
    </source>
</evidence>
<evidence type="ECO:0000256" key="6">
    <source>
        <dbReference type="SAM" id="MobiDB-lite"/>
    </source>
</evidence>
<protein>
    <recommendedName>
        <fullName evidence="3">THO complex subunit 2</fullName>
    </recommendedName>
</protein>
<feature type="compositionally biased region" description="Polar residues" evidence="6">
    <location>
        <begin position="1165"/>
        <end position="1180"/>
    </location>
</feature>
<feature type="coiled-coil region" evidence="5">
    <location>
        <begin position="1265"/>
        <end position="1292"/>
    </location>
</feature>
<dbReference type="Pfam" id="PF11732">
    <property type="entry name" value="Thoc2"/>
    <property type="match status" value="1"/>
</dbReference>
<feature type="compositionally biased region" description="Basic and acidic residues" evidence="6">
    <location>
        <begin position="1902"/>
        <end position="1919"/>
    </location>
</feature>
<dbReference type="GO" id="GO:0000445">
    <property type="term" value="C:THO complex part of transcription export complex"/>
    <property type="evidence" value="ECO:0007669"/>
    <property type="project" value="TreeGrafter"/>
</dbReference>
<feature type="compositionally biased region" description="Low complexity" evidence="6">
    <location>
        <begin position="2019"/>
        <end position="2032"/>
    </location>
</feature>
<feature type="region of interest" description="Disordered" evidence="6">
    <location>
        <begin position="1"/>
        <end position="117"/>
    </location>
</feature>
<dbReference type="InterPro" id="IPR032302">
    <property type="entry name" value="THOC2_N"/>
</dbReference>
<dbReference type="RefSeq" id="XP_033689117.1">
    <property type="nucleotide sequence ID" value="XM_033824759.1"/>
</dbReference>
<keyword evidence="11" id="KW-1185">Reference proteome</keyword>
<evidence type="ECO:0000313" key="10">
    <source>
        <dbReference type="EMBL" id="KAF2254113.1"/>
    </source>
</evidence>
<feature type="region of interest" description="Disordered" evidence="6">
    <location>
        <begin position="1586"/>
        <end position="2186"/>
    </location>
</feature>
<name>A0A6A6IY54_9PLEO</name>
<feature type="compositionally biased region" description="Polar residues" evidence="6">
    <location>
        <begin position="2052"/>
        <end position="2073"/>
    </location>
</feature>
<dbReference type="InterPro" id="IPR021726">
    <property type="entry name" value="THO_THOC2_N"/>
</dbReference>
<feature type="region of interest" description="Disordered" evidence="6">
    <location>
        <begin position="1161"/>
        <end position="1186"/>
    </location>
</feature>
<evidence type="ECO:0000256" key="2">
    <source>
        <dbReference type="ARBA" id="ARBA00007857"/>
    </source>
</evidence>
<dbReference type="GeneID" id="54578089"/>
<dbReference type="PANTHER" id="PTHR21597">
    <property type="entry name" value="THO2 PROTEIN"/>
    <property type="match status" value="1"/>
</dbReference>
<feature type="region of interest" description="Disordered" evidence="6">
    <location>
        <begin position="564"/>
        <end position="593"/>
    </location>
</feature>
<feature type="compositionally biased region" description="Basic and acidic residues" evidence="6">
    <location>
        <begin position="583"/>
        <end position="593"/>
    </location>
</feature>
<feature type="compositionally biased region" description="Basic and acidic residues" evidence="6">
    <location>
        <begin position="564"/>
        <end position="576"/>
    </location>
</feature>
<comment type="subcellular location">
    <subcellularLocation>
        <location evidence="1">Nucleus</location>
    </subcellularLocation>
</comment>
<proteinExistence type="inferred from homology"/>
<keyword evidence="4" id="KW-0539">Nucleus</keyword>
<evidence type="ECO:0000256" key="4">
    <source>
        <dbReference type="ARBA" id="ARBA00023242"/>
    </source>
</evidence>
<feature type="compositionally biased region" description="Low complexity" evidence="6">
    <location>
        <begin position="59"/>
        <end position="81"/>
    </location>
</feature>
<feature type="compositionally biased region" description="Basic and acidic residues" evidence="6">
    <location>
        <begin position="1712"/>
        <end position="1728"/>
    </location>
</feature>
<dbReference type="OrthoDB" id="29024at2759"/>
<dbReference type="Pfam" id="PF11262">
    <property type="entry name" value="Tho2"/>
    <property type="match status" value="1"/>
</dbReference>
<feature type="region of interest" description="Disordered" evidence="6">
    <location>
        <begin position="421"/>
        <end position="442"/>
    </location>
</feature>
<accession>A0A6A6IY54</accession>
<organism evidence="10 11">
    <name type="scientific">Trematosphaeria pertusa</name>
    <dbReference type="NCBI Taxonomy" id="390896"/>
    <lineage>
        <taxon>Eukaryota</taxon>
        <taxon>Fungi</taxon>
        <taxon>Dikarya</taxon>
        <taxon>Ascomycota</taxon>
        <taxon>Pezizomycotina</taxon>
        <taxon>Dothideomycetes</taxon>
        <taxon>Pleosporomycetidae</taxon>
        <taxon>Pleosporales</taxon>
        <taxon>Massarineae</taxon>
        <taxon>Trematosphaeriaceae</taxon>
        <taxon>Trematosphaeria</taxon>
    </lineage>
</organism>
<gene>
    <name evidence="10" type="ORF">BU26DRAFT_451342</name>
</gene>
<feature type="compositionally biased region" description="Basic and acidic residues" evidence="6">
    <location>
        <begin position="1746"/>
        <end position="1772"/>
    </location>
</feature>
<feature type="compositionally biased region" description="Polar residues" evidence="6">
    <location>
        <begin position="100"/>
        <end position="113"/>
    </location>
</feature>